<evidence type="ECO:0000259" key="1">
    <source>
        <dbReference type="Pfam" id="PF07238"/>
    </source>
</evidence>
<organism evidence="2">
    <name type="scientific">mine drainage metagenome</name>
    <dbReference type="NCBI Taxonomy" id="410659"/>
    <lineage>
        <taxon>unclassified sequences</taxon>
        <taxon>metagenomes</taxon>
        <taxon>ecological metagenomes</taxon>
    </lineage>
</organism>
<proteinExistence type="predicted"/>
<protein>
    <submittedName>
        <fullName evidence="2">Type 4 fimbrial biogenesis protein PilZ</fullName>
    </submittedName>
</protein>
<dbReference type="Gene3D" id="2.40.10.220">
    <property type="entry name" value="predicted glycosyltransferase like domains"/>
    <property type="match status" value="1"/>
</dbReference>
<dbReference type="Pfam" id="PF07238">
    <property type="entry name" value="PilZ"/>
    <property type="match status" value="1"/>
</dbReference>
<feature type="domain" description="PilZ" evidence="1">
    <location>
        <begin position="15"/>
        <end position="106"/>
    </location>
</feature>
<accession>E6QRZ6</accession>
<comment type="caution">
    <text evidence="2">The sequence shown here is derived from an EMBL/GenBank/DDBJ whole genome shotgun (WGS) entry which is preliminary data.</text>
</comment>
<evidence type="ECO:0000313" key="2">
    <source>
        <dbReference type="EMBL" id="CBI10018.1"/>
    </source>
</evidence>
<dbReference type="AlphaFoldDB" id="E6QRZ6"/>
<dbReference type="InterPro" id="IPR009875">
    <property type="entry name" value="PilZ_domain"/>
</dbReference>
<reference evidence="2" key="1">
    <citation type="submission" date="2009-10" db="EMBL/GenBank/DDBJ databases">
        <title>Diversity of trophic interactions inside an arsenic-rich microbial ecosystem.</title>
        <authorList>
            <person name="Bertin P.N."/>
            <person name="Heinrich-Salmeron A."/>
            <person name="Pelletier E."/>
            <person name="Goulhen-Chollet F."/>
            <person name="Arsene-Ploetze F."/>
            <person name="Gallien S."/>
            <person name="Calteau A."/>
            <person name="Vallenet D."/>
            <person name="Casiot C."/>
            <person name="Chane-Woon-Ming B."/>
            <person name="Giloteaux L."/>
            <person name="Barakat M."/>
            <person name="Bonnefoy V."/>
            <person name="Bruneel O."/>
            <person name="Chandler M."/>
            <person name="Cleiss J."/>
            <person name="Duran R."/>
            <person name="Elbaz-Poulichet F."/>
            <person name="Fonknechten N."/>
            <person name="Lauga B."/>
            <person name="Mornico D."/>
            <person name="Ortet P."/>
            <person name="Schaeffer C."/>
            <person name="Siguier P."/>
            <person name="Alexander Thil Smith A."/>
            <person name="Van Dorsselaer A."/>
            <person name="Weissenbach J."/>
            <person name="Medigue C."/>
            <person name="Le Paslier D."/>
        </authorList>
    </citation>
    <scope>NUCLEOTIDE SEQUENCE</scope>
</reference>
<name>E6QRZ6_9ZZZZ</name>
<gene>
    <name evidence="2" type="primary">pilZ</name>
    <name evidence="2" type="ORF">CARN7_0774</name>
</gene>
<dbReference type="GO" id="GO:0035438">
    <property type="term" value="F:cyclic-di-GMP binding"/>
    <property type="evidence" value="ECO:0007669"/>
    <property type="project" value="InterPro"/>
</dbReference>
<sequence>MMATVQNKVRAGVLSLTIKDKSTLASGYMHFITGGGLFLPTTKPYYLGDEVFMILSLLDDPNKMPVSGKVVWITSVGCHGGKTPGIGVQFDDNENGIAARIKIEELLRGTSKTAQVSQTV</sequence>
<dbReference type="EMBL" id="CABR01000064">
    <property type="protein sequence ID" value="CBI10018.1"/>
    <property type="molecule type" value="Genomic_DNA"/>
</dbReference>